<dbReference type="GeneID" id="105441325"/>
<dbReference type="InParanoid" id="A0A7M7P5G1"/>
<dbReference type="InterPro" id="IPR011029">
    <property type="entry name" value="DEATH-like_dom_sf"/>
</dbReference>
<dbReference type="EnsemblMetazoa" id="XM_030990575">
    <property type="protein sequence ID" value="XP_030846435"/>
    <property type="gene ID" value="LOC105441325"/>
</dbReference>
<dbReference type="KEGG" id="spu:105441325"/>
<proteinExistence type="predicted"/>
<evidence type="ECO:0000313" key="1">
    <source>
        <dbReference type="EnsemblMetazoa" id="XP_030846435"/>
    </source>
</evidence>
<dbReference type="Gene3D" id="1.10.533.10">
    <property type="entry name" value="Death Domain, Fas"/>
    <property type="match status" value="1"/>
</dbReference>
<keyword evidence="2" id="KW-1185">Reference proteome</keyword>
<evidence type="ECO:0008006" key="3">
    <source>
        <dbReference type="Google" id="ProtNLM"/>
    </source>
</evidence>
<dbReference type="AlphaFoldDB" id="A0A7M7P5G1"/>
<evidence type="ECO:0000313" key="2">
    <source>
        <dbReference type="Proteomes" id="UP000007110"/>
    </source>
</evidence>
<dbReference type="Proteomes" id="UP000007110">
    <property type="component" value="Unassembled WGS sequence"/>
</dbReference>
<name>A0A7M7P5G1_STRPU</name>
<reference evidence="2" key="1">
    <citation type="submission" date="2015-02" db="EMBL/GenBank/DDBJ databases">
        <title>Genome sequencing for Strongylocentrotus purpuratus.</title>
        <authorList>
            <person name="Murali S."/>
            <person name="Liu Y."/>
            <person name="Vee V."/>
            <person name="English A."/>
            <person name="Wang M."/>
            <person name="Skinner E."/>
            <person name="Han Y."/>
            <person name="Muzny D.M."/>
            <person name="Worley K.C."/>
            <person name="Gibbs R.A."/>
        </authorList>
    </citation>
    <scope>NUCLEOTIDE SEQUENCE</scope>
</reference>
<protein>
    <recommendedName>
        <fullName evidence="3">Death domain-containing protein</fullName>
    </recommendedName>
</protein>
<accession>A0A7M7P5G1</accession>
<dbReference type="RefSeq" id="XP_030846435.1">
    <property type="nucleotide sequence ID" value="XM_030990575.1"/>
</dbReference>
<organism evidence="1 2">
    <name type="scientific">Strongylocentrotus purpuratus</name>
    <name type="common">Purple sea urchin</name>
    <dbReference type="NCBI Taxonomy" id="7668"/>
    <lineage>
        <taxon>Eukaryota</taxon>
        <taxon>Metazoa</taxon>
        <taxon>Echinodermata</taxon>
        <taxon>Eleutherozoa</taxon>
        <taxon>Echinozoa</taxon>
        <taxon>Echinoidea</taxon>
        <taxon>Euechinoidea</taxon>
        <taxon>Echinacea</taxon>
        <taxon>Camarodonta</taxon>
        <taxon>Echinidea</taxon>
        <taxon>Strongylocentrotidae</taxon>
        <taxon>Strongylocentrotus</taxon>
    </lineage>
</organism>
<dbReference type="CDD" id="cd01670">
    <property type="entry name" value="Death"/>
    <property type="match status" value="1"/>
</dbReference>
<reference evidence="1" key="2">
    <citation type="submission" date="2021-01" db="UniProtKB">
        <authorList>
            <consortium name="EnsemblMetazoa"/>
        </authorList>
    </citation>
    <scope>IDENTIFICATION</scope>
</reference>
<dbReference type="SUPFAM" id="SSF47986">
    <property type="entry name" value="DEATH domain"/>
    <property type="match status" value="1"/>
</dbReference>
<sequence length="265" mass="29352">MEIGTKLGFSRNKLENFKHKTMQNRKDANIQMLCTWKASQKSGAKATETLKCIFESVSLASAENTGNYGDGTSEDFDLCGGSPSTGEQCSVALPVKSLSLAWELGKALRLDDDVIVGFVAPSDSAAMNRLAWQLLNKWCKCLGSQEKKVLMTKLLQDYNIQDCNAGRDEISSKICTTPDLLDLSRRLDLAGSDILQAMITSVFIPPTSIRRIVLQMLQEWVRHGGTRKRLLEITKAFHSNDAQWNITQVSWTPSLMASLITTVES</sequence>